<organism evidence="2 3">
    <name type="scientific">Kutzneria buriramensis</name>
    <dbReference type="NCBI Taxonomy" id="1045776"/>
    <lineage>
        <taxon>Bacteria</taxon>
        <taxon>Bacillati</taxon>
        <taxon>Actinomycetota</taxon>
        <taxon>Actinomycetes</taxon>
        <taxon>Pseudonocardiales</taxon>
        <taxon>Pseudonocardiaceae</taxon>
        <taxon>Kutzneria</taxon>
    </lineage>
</organism>
<sequence length="120" mass="13913">MKRIHVFLDDSELDDSLRLVHDGEPFTGELINTYGETLIFLETYRDGWRDGPRREWYEDGTLKAEGMSRHSVAVGTHRRWHHNGRLAVEKVFDDEGDLISEQHWDSNGAPESFRSVGMPE</sequence>
<keyword evidence="3" id="KW-1185">Reference proteome</keyword>
<name>A0A3E0IBZ5_9PSEU</name>
<evidence type="ECO:0008006" key="4">
    <source>
        <dbReference type="Google" id="ProtNLM"/>
    </source>
</evidence>
<dbReference type="SUPFAM" id="SSF82185">
    <property type="entry name" value="Histone H3 K4-specific methyltransferase SET7/9 N-terminal domain"/>
    <property type="match status" value="1"/>
</dbReference>
<dbReference type="EMBL" id="QUNO01000001">
    <property type="protein sequence ID" value="REH55685.1"/>
    <property type="molecule type" value="Genomic_DNA"/>
</dbReference>
<dbReference type="OrthoDB" id="4563261at2"/>
<accession>A0A3E0IBZ5</accession>
<protein>
    <recommendedName>
        <fullName evidence="4">MORN repeat protein</fullName>
    </recommendedName>
</protein>
<evidence type="ECO:0000313" key="3">
    <source>
        <dbReference type="Proteomes" id="UP000256269"/>
    </source>
</evidence>
<dbReference type="Proteomes" id="UP000256269">
    <property type="component" value="Unassembled WGS sequence"/>
</dbReference>
<gene>
    <name evidence="2" type="ORF">BCF44_101711</name>
</gene>
<dbReference type="AlphaFoldDB" id="A0A3E0IBZ5"/>
<proteinExistence type="predicted"/>
<dbReference type="Gene3D" id="2.20.110.10">
    <property type="entry name" value="Histone H3 K4-specific methyltransferase SET7/9 N-terminal domain"/>
    <property type="match status" value="1"/>
</dbReference>
<evidence type="ECO:0000256" key="1">
    <source>
        <dbReference type="SAM" id="MobiDB-lite"/>
    </source>
</evidence>
<evidence type="ECO:0000313" key="2">
    <source>
        <dbReference type="EMBL" id="REH55685.1"/>
    </source>
</evidence>
<comment type="caution">
    <text evidence="2">The sequence shown here is derived from an EMBL/GenBank/DDBJ whole genome shotgun (WGS) entry which is preliminary data.</text>
</comment>
<reference evidence="2 3" key="1">
    <citation type="submission" date="2018-08" db="EMBL/GenBank/DDBJ databases">
        <title>Genomic Encyclopedia of Archaeal and Bacterial Type Strains, Phase II (KMG-II): from individual species to whole genera.</title>
        <authorList>
            <person name="Goeker M."/>
        </authorList>
    </citation>
    <scope>NUCLEOTIDE SEQUENCE [LARGE SCALE GENOMIC DNA]</scope>
    <source>
        <strain evidence="2 3">DSM 45791</strain>
    </source>
</reference>
<dbReference type="RefSeq" id="WP_116172555.1">
    <property type="nucleotide sequence ID" value="NZ_CP144375.1"/>
</dbReference>
<feature type="region of interest" description="Disordered" evidence="1">
    <location>
        <begin position="101"/>
        <end position="120"/>
    </location>
</feature>